<evidence type="ECO:0000313" key="5">
    <source>
        <dbReference type="Proteomes" id="UP000886883"/>
    </source>
</evidence>
<reference evidence="4" key="2">
    <citation type="submission" date="2021-04" db="EMBL/GenBank/DDBJ databases">
        <authorList>
            <person name="Gilroy R."/>
        </authorList>
    </citation>
    <scope>NUCLEOTIDE SEQUENCE</scope>
    <source>
        <strain evidence="4">USAMLcec3-2134</strain>
    </source>
</reference>
<feature type="region of interest" description="Disordered" evidence="2">
    <location>
        <begin position="486"/>
        <end position="513"/>
    </location>
</feature>
<dbReference type="InterPro" id="IPR001584">
    <property type="entry name" value="Integrase_cat-core"/>
</dbReference>
<sequence>MVDYREIIRLKSTKPEMSNTMIASSIGSSRNTVAEVWKLVQEKGLSWPLPATLTNRDLEQILYPERTHREGRLMPDYEYVYKELAKPNVTLTLLWAEYCAKCEAAGAIPYQHTQFNEKYHAYAASKKATLRISRKPGELMEVDWAGSTLAVTDSITGEPVTAYVFVACLPCSMYSYAEAVPDMKAASWIRAHIHAYSYFGGVTRILTPDNAKVAVVKNTRMELILNRSYQEMAKYYGTAIVPARPVSPKDKASVEGTVGVLSTWIVASLRNDKFFSFQELNEAIRIKLDEFNSRPFQKRKGCRLSAFEEEEKAFLLPLPSVPYETAVWSSETVQPDYLVTAGGCRYSVPYEYIGRKVDIRTTEKCVEVFYQNQRIASHVRIFNTTDPVYVSEHMPEAHRRYLNYNEESFQQWAEDIGPSTGTVIRTFLHAHRTPQQGYKSCASMMKLADRFTPARLEAACAKALSYTPGPSLKNITTILQNGQDKVKNSIPPRATGSHGLTRRAAREKGGTQA</sequence>
<proteinExistence type="inferred from homology"/>
<name>A0A9D2MQB2_9FIRM</name>
<dbReference type="EMBL" id="DWXE01000020">
    <property type="protein sequence ID" value="HJB91003.1"/>
    <property type="molecule type" value="Genomic_DNA"/>
</dbReference>
<feature type="compositionally biased region" description="Basic and acidic residues" evidence="2">
    <location>
        <begin position="504"/>
        <end position="513"/>
    </location>
</feature>
<dbReference type="InterPro" id="IPR054353">
    <property type="entry name" value="IstA-like_C"/>
</dbReference>
<dbReference type="PROSITE" id="PS50994">
    <property type="entry name" value="INTEGRASE"/>
    <property type="match status" value="1"/>
</dbReference>
<accession>A0A9D2MQB2</accession>
<comment type="caution">
    <text evidence="4">The sequence shown here is derived from an EMBL/GenBank/DDBJ whole genome shotgun (WGS) entry which is preliminary data.</text>
</comment>
<dbReference type="GO" id="GO:0015074">
    <property type="term" value="P:DNA integration"/>
    <property type="evidence" value="ECO:0007669"/>
    <property type="project" value="InterPro"/>
</dbReference>
<evidence type="ECO:0000313" key="4">
    <source>
        <dbReference type="EMBL" id="HJB91003.1"/>
    </source>
</evidence>
<dbReference type="Proteomes" id="UP000886883">
    <property type="component" value="Unassembled WGS sequence"/>
</dbReference>
<dbReference type="AlphaFoldDB" id="A0A9D2MQB2"/>
<evidence type="ECO:0000259" key="3">
    <source>
        <dbReference type="PROSITE" id="PS50994"/>
    </source>
</evidence>
<dbReference type="Gene3D" id="3.30.420.10">
    <property type="entry name" value="Ribonuclease H-like superfamily/Ribonuclease H"/>
    <property type="match status" value="1"/>
</dbReference>
<protein>
    <submittedName>
        <fullName evidence="4">IS21 family transposase</fullName>
    </submittedName>
</protein>
<feature type="domain" description="Integrase catalytic" evidence="3">
    <location>
        <begin position="132"/>
        <end position="325"/>
    </location>
</feature>
<reference evidence="4" key="1">
    <citation type="journal article" date="2021" name="PeerJ">
        <title>Extensive microbial diversity within the chicken gut microbiome revealed by metagenomics and culture.</title>
        <authorList>
            <person name="Gilroy R."/>
            <person name="Ravi A."/>
            <person name="Getino M."/>
            <person name="Pursley I."/>
            <person name="Horton D.L."/>
            <person name="Alikhan N.F."/>
            <person name="Baker D."/>
            <person name="Gharbi K."/>
            <person name="Hall N."/>
            <person name="Watson M."/>
            <person name="Adriaenssens E.M."/>
            <person name="Foster-Nyarko E."/>
            <person name="Jarju S."/>
            <person name="Secka A."/>
            <person name="Antonio M."/>
            <person name="Oren A."/>
            <person name="Chaudhuri R.R."/>
            <person name="La Ragione R."/>
            <person name="Hildebrand F."/>
            <person name="Pallen M.J."/>
        </authorList>
    </citation>
    <scope>NUCLEOTIDE SEQUENCE</scope>
    <source>
        <strain evidence="4">USAMLcec3-2134</strain>
    </source>
</reference>
<gene>
    <name evidence="4" type="primary">istA</name>
    <name evidence="4" type="ORF">H9763_05985</name>
</gene>
<dbReference type="GO" id="GO:0003676">
    <property type="term" value="F:nucleic acid binding"/>
    <property type="evidence" value="ECO:0007669"/>
    <property type="project" value="InterPro"/>
</dbReference>
<dbReference type="NCBIfam" id="NF033546">
    <property type="entry name" value="transpos_IS21"/>
    <property type="match status" value="1"/>
</dbReference>
<evidence type="ECO:0000256" key="2">
    <source>
        <dbReference type="SAM" id="MobiDB-lite"/>
    </source>
</evidence>
<dbReference type="Pfam" id="PF22483">
    <property type="entry name" value="Mu-transpos_C_2"/>
    <property type="match status" value="1"/>
</dbReference>
<dbReference type="InterPro" id="IPR012337">
    <property type="entry name" value="RNaseH-like_sf"/>
</dbReference>
<comment type="similarity">
    <text evidence="1">Belongs to the transposase IS21/IS408/IS1162 family.</text>
</comment>
<dbReference type="InterPro" id="IPR036397">
    <property type="entry name" value="RNaseH_sf"/>
</dbReference>
<dbReference type="PANTHER" id="PTHR35004:SF8">
    <property type="entry name" value="TRANSPOSASE RV3428C-RELATED"/>
    <property type="match status" value="1"/>
</dbReference>
<organism evidence="4 5">
    <name type="scientific">Candidatus Eisenbergiella merdigallinarum</name>
    <dbReference type="NCBI Taxonomy" id="2838552"/>
    <lineage>
        <taxon>Bacteria</taxon>
        <taxon>Bacillati</taxon>
        <taxon>Bacillota</taxon>
        <taxon>Clostridia</taxon>
        <taxon>Lachnospirales</taxon>
        <taxon>Lachnospiraceae</taxon>
        <taxon>Eisenbergiella</taxon>
    </lineage>
</organism>
<evidence type="ECO:0000256" key="1">
    <source>
        <dbReference type="ARBA" id="ARBA00009277"/>
    </source>
</evidence>
<dbReference type="SUPFAM" id="SSF53098">
    <property type="entry name" value="Ribonuclease H-like"/>
    <property type="match status" value="1"/>
</dbReference>
<dbReference type="PANTHER" id="PTHR35004">
    <property type="entry name" value="TRANSPOSASE RV3428C-RELATED"/>
    <property type="match status" value="1"/>
</dbReference>